<feature type="compositionally biased region" description="Low complexity" evidence="2">
    <location>
        <begin position="359"/>
        <end position="374"/>
    </location>
</feature>
<dbReference type="InterPro" id="IPR003870">
    <property type="entry name" value="DUF222"/>
</dbReference>
<name>A0A3N4YMY5_9MICO</name>
<dbReference type="Pfam" id="PF01844">
    <property type="entry name" value="HNH"/>
    <property type="match status" value="1"/>
</dbReference>
<dbReference type="CDD" id="cd00085">
    <property type="entry name" value="HNHc"/>
    <property type="match status" value="1"/>
</dbReference>
<reference evidence="4 5" key="1">
    <citation type="submission" date="2018-11" db="EMBL/GenBank/DDBJ databases">
        <title>Sequencing the genomes of 1000 actinobacteria strains.</title>
        <authorList>
            <person name="Klenk H.-P."/>
        </authorList>
    </citation>
    <scope>NUCLEOTIDE SEQUENCE [LARGE SCALE GENOMIC DNA]</scope>
    <source>
        <strain evidence="4 5">DSM 15700</strain>
    </source>
</reference>
<evidence type="ECO:0000256" key="2">
    <source>
        <dbReference type="SAM" id="MobiDB-lite"/>
    </source>
</evidence>
<dbReference type="AlphaFoldDB" id="A0A3N4YMY5"/>
<dbReference type="Gene3D" id="1.10.30.50">
    <property type="match status" value="1"/>
</dbReference>
<keyword evidence="5" id="KW-1185">Reference proteome</keyword>
<dbReference type="InterPro" id="IPR003615">
    <property type="entry name" value="HNH_nuc"/>
</dbReference>
<feature type="compositionally biased region" description="Basic and acidic residues" evidence="2">
    <location>
        <begin position="639"/>
        <end position="649"/>
    </location>
</feature>
<keyword evidence="4" id="KW-0540">Nuclease</keyword>
<feature type="domain" description="HNH nuclease" evidence="3">
    <location>
        <begin position="546"/>
        <end position="598"/>
    </location>
</feature>
<feature type="compositionally biased region" description="Low complexity" evidence="2">
    <location>
        <begin position="388"/>
        <end position="401"/>
    </location>
</feature>
<feature type="compositionally biased region" description="Gly residues" evidence="2">
    <location>
        <begin position="418"/>
        <end position="432"/>
    </location>
</feature>
<evidence type="ECO:0000259" key="3">
    <source>
        <dbReference type="SMART" id="SM00507"/>
    </source>
</evidence>
<dbReference type="SMART" id="SM00507">
    <property type="entry name" value="HNHc"/>
    <property type="match status" value="1"/>
</dbReference>
<dbReference type="GO" id="GO:0004519">
    <property type="term" value="F:endonuclease activity"/>
    <property type="evidence" value="ECO:0007669"/>
    <property type="project" value="UniProtKB-KW"/>
</dbReference>
<feature type="region of interest" description="Disordered" evidence="2">
    <location>
        <begin position="343"/>
        <end position="456"/>
    </location>
</feature>
<protein>
    <submittedName>
        <fullName evidence="4">HNH endonuclease</fullName>
    </submittedName>
</protein>
<comment type="similarity">
    <text evidence="1">Belongs to the Rv1128c/1148c/1588c/1702c/1945/3466 family.</text>
</comment>
<keyword evidence="4" id="KW-0255">Endonuclease</keyword>
<dbReference type="Pfam" id="PF02720">
    <property type="entry name" value="DUF222"/>
    <property type="match status" value="1"/>
</dbReference>
<sequence>MLRRASLLWGGVNAVGAAGAPVRIESAAVEPDGRRGAYDLTVPTAVGGAEPVALAAMSGRPVDPAERVAATVATPEDPTLDDLARAVDDVAEAEARVAAMSGRMIAAIERARRIAERVSRDALVDTEAAAMATRAQGRRGTLAEWVENLARRGLAAELGAVMQVAAPSAAGLLTDAEILASTGARVLDELLDGRISLAHARAMASQLAGLDPEVADKVTDEVMNPVVGEDPEQADAPLPPPEQVFTGGVLSPGQVRRRARTAREKHHREPLDVRCEKAADHRFVRLEEAGDGMAYLEAFLPAVTAHGIDDRLRATASQAREQGDPRTRAQLRADTLAELLLAGTPGPTKSGPAMPAPAAPDAAAPVAAGFDPVPSGSTPHRPEPGEAPVRVTGAGVPTGTPGKDEALTCRVHEHGGGADHGGVAGDGSGGPGGREDREAGDRGQTSPGHALHPQEHDDPMWLVPLARSIRPVVHVTVPLLRIAGLPGHEDLDPGAGPAMLDGQVPVDDEIASRLIAQAPSLRRLLTHPETGAVVSVGRDSYVVPADLREYLKIRDVTCRWPGCGARAERCDVDHVTDWADGGRTDHDNLVHLCRAHHITKHQTRWTSHLAADGTITWTSPTGRRWTTHPQGHLTTGKEAPGRARDHDDPGPPQFDDAVPF</sequence>
<dbReference type="EMBL" id="RKQZ01000001">
    <property type="protein sequence ID" value="RPF22419.1"/>
    <property type="molecule type" value="Genomic_DNA"/>
</dbReference>
<feature type="region of interest" description="Disordered" evidence="2">
    <location>
        <begin position="620"/>
        <end position="660"/>
    </location>
</feature>
<dbReference type="GO" id="GO:0003676">
    <property type="term" value="F:nucleic acid binding"/>
    <property type="evidence" value="ECO:0007669"/>
    <property type="project" value="InterPro"/>
</dbReference>
<comment type="caution">
    <text evidence="4">The sequence shown here is derived from an EMBL/GenBank/DDBJ whole genome shotgun (WGS) entry which is preliminary data.</text>
</comment>
<dbReference type="InterPro" id="IPR002711">
    <property type="entry name" value="HNH"/>
</dbReference>
<proteinExistence type="inferred from homology"/>
<accession>A0A3N4YMY5</accession>
<organism evidence="4 5">
    <name type="scientific">Myceligenerans xiligouense</name>
    <dbReference type="NCBI Taxonomy" id="253184"/>
    <lineage>
        <taxon>Bacteria</taxon>
        <taxon>Bacillati</taxon>
        <taxon>Actinomycetota</taxon>
        <taxon>Actinomycetes</taxon>
        <taxon>Micrococcales</taxon>
        <taxon>Promicromonosporaceae</taxon>
        <taxon>Myceligenerans</taxon>
    </lineage>
</organism>
<dbReference type="GO" id="GO:0008270">
    <property type="term" value="F:zinc ion binding"/>
    <property type="evidence" value="ECO:0007669"/>
    <property type="project" value="InterPro"/>
</dbReference>
<evidence type="ECO:0000313" key="4">
    <source>
        <dbReference type="EMBL" id="RPF22419.1"/>
    </source>
</evidence>
<evidence type="ECO:0000313" key="5">
    <source>
        <dbReference type="Proteomes" id="UP000280501"/>
    </source>
</evidence>
<dbReference type="Proteomes" id="UP000280501">
    <property type="component" value="Unassembled WGS sequence"/>
</dbReference>
<keyword evidence="4" id="KW-0378">Hydrolase</keyword>
<evidence type="ECO:0000256" key="1">
    <source>
        <dbReference type="ARBA" id="ARBA00023450"/>
    </source>
</evidence>
<gene>
    <name evidence="4" type="ORF">EDD34_3079</name>
</gene>
<feature type="compositionally biased region" description="Basic and acidic residues" evidence="2">
    <location>
        <begin position="402"/>
        <end position="417"/>
    </location>
</feature>